<evidence type="ECO:0000256" key="1">
    <source>
        <dbReference type="ARBA" id="ARBA00023295"/>
    </source>
</evidence>
<dbReference type="Gene3D" id="3.20.20.80">
    <property type="entry name" value="Glycosidases"/>
    <property type="match status" value="1"/>
</dbReference>
<name>A0ABQ6YWM9_9ENTE</name>
<sequence>MLDQFLWGGSIAAHQCEGGWQEGGKGPAIMDFVTKGSKETARTITSEQLPELSYPSHQGIDFFHRYQEDIALFKEMGFTALRLSVDWSRIYPNGDDEQPNQEGLDFYEAVIDALLENNIEPIVTLYHFELPIHLVHQYGSWANRRVIDFYLRYCETVMKAWNGKVRYWVTFNEMNHIDPENEHSDIFTYMIAGLKYSELKNPKQQLAEIGYNMTLASVKAVRLAHRINANNIVGCVFGLNPIYPYNCDPDNVLQAFLENDRDYYQIDAVCQGAFPKYKLAEFKKIGLEIQVTEEDNEDFKHGTLDFIGLNYYFSSIAEPKNSDISKEASLFGGIQNPYLEQSKWGWAIDAKGIRYVMNYLYRRYGLPIMITENGLGSPDVIEEDGIHDSYRMTYLQKHIEQVRLAIEEDYVECIGYLTWGPIDLVSASTGEMSKRYGFIYVDLDDEGNGTLQRRKKDSFYWYKQVIASNGKNLAID</sequence>
<proteinExistence type="inferred from homology"/>
<dbReference type="EMBL" id="MAEL01000057">
    <property type="protein sequence ID" value="KAF1301536.1"/>
    <property type="molecule type" value="Genomic_DNA"/>
</dbReference>
<dbReference type="RefSeq" id="WP_161903317.1">
    <property type="nucleotide sequence ID" value="NZ_MAEL01000057.1"/>
</dbReference>
<dbReference type="Pfam" id="PF00232">
    <property type="entry name" value="Glyco_hydro_1"/>
    <property type="match status" value="1"/>
</dbReference>
<evidence type="ECO:0000313" key="3">
    <source>
        <dbReference type="EMBL" id="KAF1301536.1"/>
    </source>
</evidence>
<evidence type="ECO:0000313" key="4">
    <source>
        <dbReference type="Proteomes" id="UP000782705"/>
    </source>
</evidence>
<dbReference type="PRINTS" id="PR00131">
    <property type="entry name" value="GLHYDRLASE1"/>
</dbReference>
<dbReference type="PANTHER" id="PTHR10353">
    <property type="entry name" value="GLYCOSYL HYDROLASE"/>
    <property type="match status" value="1"/>
</dbReference>
<dbReference type="PROSITE" id="PS00653">
    <property type="entry name" value="GLYCOSYL_HYDROL_F1_2"/>
    <property type="match status" value="1"/>
</dbReference>
<accession>A0ABQ6YWM9</accession>
<keyword evidence="4" id="KW-1185">Reference proteome</keyword>
<dbReference type="InterPro" id="IPR033132">
    <property type="entry name" value="GH_1_N_CS"/>
</dbReference>
<comment type="caution">
    <text evidence="3">The sequence shown here is derived from an EMBL/GenBank/DDBJ whole genome shotgun (WGS) entry which is preliminary data.</text>
</comment>
<dbReference type="PANTHER" id="PTHR10353:SF122">
    <property type="entry name" value="6-PHOSPHO-BETA-GLUCOSIDASE ASCB-RELATED"/>
    <property type="match status" value="1"/>
</dbReference>
<keyword evidence="1" id="KW-0378">Hydrolase</keyword>
<evidence type="ECO:0000256" key="2">
    <source>
        <dbReference type="RuleBase" id="RU003690"/>
    </source>
</evidence>
<organism evidence="3 4">
    <name type="scientific">Candidatus Enterococcus willemsii</name>
    <dbReference type="NCBI Taxonomy" id="1857215"/>
    <lineage>
        <taxon>Bacteria</taxon>
        <taxon>Bacillati</taxon>
        <taxon>Bacillota</taxon>
        <taxon>Bacilli</taxon>
        <taxon>Lactobacillales</taxon>
        <taxon>Enterococcaceae</taxon>
        <taxon>Enterococcus</taxon>
    </lineage>
</organism>
<dbReference type="InterPro" id="IPR017853">
    <property type="entry name" value="GH"/>
</dbReference>
<protein>
    <submittedName>
        <fullName evidence="3">6-phospho-beta-glucosidase</fullName>
    </submittedName>
</protein>
<dbReference type="InterPro" id="IPR001360">
    <property type="entry name" value="Glyco_hydro_1"/>
</dbReference>
<dbReference type="SUPFAM" id="SSF51445">
    <property type="entry name" value="(Trans)glycosidases"/>
    <property type="match status" value="1"/>
</dbReference>
<gene>
    <name evidence="3" type="ORF">BAU17_05820</name>
</gene>
<dbReference type="Proteomes" id="UP000782705">
    <property type="component" value="Unassembled WGS sequence"/>
</dbReference>
<keyword evidence="1" id="KW-0326">Glycosidase</keyword>
<comment type="similarity">
    <text evidence="2">Belongs to the glycosyl hydrolase 1 family.</text>
</comment>
<reference evidence="3 4" key="1">
    <citation type="submission" date="2016-06" db="EMBL/GenBank/DDBJ databases">
        <title>Four novel species of enterococci isolated from chicken manure.</title>
        <authorList>
            <person name="Van Tyne D."/>
        </authorList>
    </citation>
    <scope>NUCLEOTIDE SEQUENCE [LARGE SCALE GENOMIC DNA]</scope>
    <source>
        <strain evidence="3 4">CU12B</strain>
    </source>
</reference>